<evidence type="ECO:0000313" key="4">
    <source>
        <dbReference type="Proteomes" id="UP000390336"/>
    </source>
</evidence>
<reference evidence="2" key="3">
    <citation type="submission" date="2019-11" db="EMBL/GenBank/DDBJ databases">
        <title>Complete genome sequence of Vibrio owensii SH-14 isolated from shrimp with acute hepatopancreatic necrosis diease.</title>
        <authorList>
            <person name="Liang X."/>
            <person name="Wang Y."/>
        </authorList>
    </citation>
    <scope>NUCLEOTIDE SEQUENCE</scope>
    <source>
        <strain evidence="2">SH14</strain>
    </source>
</reference>
<dbReference type="RefSeq" id="WP_054823355.1">
    <property type="nucleotide sequence ID" value="NZ_CP033138.1"/>
</dbReference>
<sequence length="161" mass="18773">MFNKQLRSYKPIWFKVWELVSRAAWGKRGERALMGIDTRLLITIDTLREILTEIDPTKAALTCNDWMIGGNRQYSCLRLPSDQYYSEFSAHSRGQGIDLISRHYTADELREIIIKNRDRFPYLTRLEIEVSWVHLDVFNLPEDAPEGAIMLFTPSGEVSYI</sequence>
<evidence type="ECO:0000313" key="3">
    <source>
        <dbReference type="Proteomes" id="UP000272136"/>
    </source>
</evidence>
<accession>A0AAP9GFZ9</accession>
<name>A0AAP9GFZ9_9VIBR</name>
<dbReference type="EMBL" id="CP033138">
    <property type="protein sequence ID" value="AYO17090.1"/>
    <property type="molecule type" value="Genomic_DNA"/>
</dbReference>
<evidence type="ECO:0000313" key="2">
    <source>
        <dbReference type="EMBL" id="QGH49235.1"/>
    </source>
</evidence>
<organism evidence="2 4">
    <name type="scientific">Vibrio owensii</name>
    <dbReference type="NCBI Taxonomy" id="696485"/>
    <lineage>
        <taxon>Bacteria</taxon>
        <taxon>Pseudomonadati</taxon>
        <taxon>Pseudomonadota</taxon>
        <taxon>Gammaproteobacteria</taxon>
        <taxon>Vibrionales</taxon>
        <taxon>Vibrionaceae</taxon>
        <taxon>Vibrio</taxon>
    </lineage>
</organism>
<dbReference type="AlphaFoldDB" id="A0AAP9GFZ9"/>
<proteinExistence type="predicted"/>
<reference evidence="2 4" key="1">
    <citation type="journal article" date="2015" name="Genome Announc.">
        <title>Draft Genome Sequence of Vibrio owensii Strain SH-14, Which Causes Shrimp Acute Hepatopancreatic Necrosis Disease.</title>
        <authorList>
            <person name="Liu L."/>
            <person name="Xiao J."/>
            <person name="Xia X."/>
            <person name="Pan Y."/>
            <person name="Yan S."/>
            <person name="Wang Y."/>
        </authorList>
    </citation>
    <scope>NUCLEOTIDE SEQUENCE [LARGE SCALE GENOMIC DNA]</scope>
    <source>
        <strain evidence="2 4">SH14</strain>
    </source>
</reference>
<dbReference type="EMBL" id="CP045860">
    <property type="protein sequence ID" value="QGH49235.1"/>
    <property type="molecule type" value="Genomic_DNA"/>
</dbReference>
<keyword evidence="3" id="KW-1185">Reference proteome</keyword>
<reference evidence="1 3" key="2">
    <citation type="submission" date="2018-10" db="EMBL/GenBank/DDBJ databases">
        <title>Whole Genome of Vibrio owensii strain 170502, isolated from Acute Hepatopancreatic Necrosis Disease (AHPND) shrimp.</title>
        <authorList>
            <person name="Yan M."/>
            <person name="Wang X."/>
            <person name="Wang Y."/>
        </authorList>
    </citation>
    <scope>NUCLEOTIDE SEQUENCE [LARGE SCALE GENOMIC DNA]</scope>
    <source>
        <strain evidence="1 3">1700302</strain>
    </source>
</reference>
<dbReference type="Proteomes" id="UP000272136">
    <property type="component" value="Chromosome 2"/>
</dbReference>
<gene>
    <name evidence="2" type="ORF">APZ19_19140</name>
    <name evidence="1" type="ORF">D0812_22130</name>
</gene>
<evidence type="ECO:0000313" key="1">
    <source>
        <dbReference type="EMBL" id="AYO17090.1"/>
    </source>
</evidence>
<dbReference type="Proteomes" id="UP000390336">
    <property type="component" value="Chromosome 2"/>
</dbReference>
<protein>
    <submittedName>
        <fullName evidence="2">Uncharacterized protein</fullName>
    </submittedName>
</protein>